<evidence type="ECO:0000256" key="11">
    <source>
        <dbReference type="SAM" id="MobiDB-lite"/>
    </source>
</evidence>
<dbReference type="PROSITE" id="PS50808">
    <property type="entry name" value="ZF_BED"/>
    <property type="match status" value="1"/>
</dbReference>
<keyword evidence="5" id="KW-0862">Zinc</keyword>
<name>A0ABM4VHL5_COFAR</name>
<keyword evidence="9" id="KW-0539">Nucleus</keyword>
<comment type="subcellular location">
    <subcellularLocation>
        <location evidence="1">Nucleus</location>
    </subcellularLocation>
</comment>
<evidence type="ECO:0000256" key="2">
    <source>
        <dbReference type="ARBA" id="ARBA00011738"/>
    </source>
</evidence>
<evidence type="ECO:0000256" key="10">
    <source>
        <dbReference type="PROSITE-ProRule" id="PRU00027"/>
    </source>
</evidence>
<dbReference type="RefSeq" id="XP_071919026.1">
    <property type="nucleotide sequence ID" value="XM_072062925.1"/>
</dbReference>
<dbReference type="GeneID" id="140013584"/>
<dbReference type="InterPro" id="IPR052035">
    <property type="entry name" value="ZnF_BED_domain_contain"/>
</dbReference>
<evidence type="ECO:0000256" key="5">
    <source>
        <dbReference type="ARBA" id="ARBA00022833"/>
    </source>
</evidence>
<organism evidence="13 14">
    <name type="scientific">Coffea arabica</name>
    <name type="common">Arabian coffee</name>
    <dbReference type="NCBI Taxonomy" id="13443"/>
    <lineage>
        <taxon>Eukaryota</taxon>
        <taxon>Viridiplantae</taxon>
        <taxon>Streptophyta</taxon>
        <taxon>Embryophyta</taxon>
        <taxon>Tracheophyta</taxon>
        <taxon>Spermatophyta</taxon>
        <taxon>Magnoliopsida</taxon>
        <taxon>eudicotyledons</taxon>
        <taxon>Gunneridae</taxon>
        <taxon>Pentapetalae</taxon>
        <taxon>asterids</taxon>
        <taxon>lamiids</taxon>
        <taxon>Gentianales</taxon>
        <taxon>Rubiaceae</taxon>
        <taxon>Ixoroideae</taxon>
        <taxon>Gardenieae complex</taxon>
        <taxon>Bertiereae - Coffeeae clade</taxon>
        <taxon>Coffeeae</taxon>
        <taxon>Coffea</taxon>
    </lineage>
</organism>
<dbReference type="InterPro" id="IPR003656">
    <property type="entry name" value="Znf_BED"/>
</dbReference>
<proteinExistence type="predicted"/>
<reference evidence="14" key="1">
    <citation type="submission" date="2025-08" db="UniProtKB">
        <authorList>
            <consortium name="RefSeq"/>
        </authorList>
    </citation>
    <scope>IDENTIFICATION</scope>
    <source>
        <tissue evidence="14">Leaves</tissue>
    </source>
</reference>
<keyword evidence="3" id="KW-0479">Metal-binding</keyword>
<dbReference type="Pfam" id="PF14372">
    <property type="entry name" value="hAT-like_RNase-H"/>
    <property type="match status" value="1"/>
</dbReference>
<keyword evidence="4 10" id="KW-0863">Zinc-finger</keyword>
<evidence type="ECO:0000313" key="14">
    <source>
        <dbReference type="RefSeq" id="XP_071919026.1"/>
    </source>
</evidence>
<evidence type="ECO:0000256" key="1">
    <source>
        <dbReference type="ARBA" id="ARBA00004123"/>
    </source>
</evidence>
<dbReference type="PANTHER" id="PTHR46481:SF7">
    <property type="entry name" value="ZINC FINGER BED DOMAIN-CONTAINING PROTEIN RICESLEEPER 2-LIKE"/>
    <property type="match status" value="1"/>
</dbReference>
<dbReference type="InterPro" id="IPR012337">
    <property type="entry name" value="RNaseH-like_sf"/>
</dbReference>
<dbReference type="SMART" id="SM00614">
    <property type="entry name" value="ZnF_BED"/>
    <property type="match status" value="1"/>
</dbReference>
<feature type="region of interest" description="Disordered" evidence="11">
    <location>
        <begin position="1"/>
        <end position="38"/>
    </location>
</feature>
<evidence type="ECO:0000256" key="6">
    <source>
        <dbReference type="ARBA" id="ARBA00023015"/>
    </source>
</evidence>
<evidence type="ECO:0000256" key="7">
    <source>
        <dbReference type="ARBA" id="ARBA00023125"/>
    </source>
</evidence>
<accession>A0ABM4VHL5</accession>
<keyword evidence="13" id="KW-1185">Reference proteome</keyword>
<keyword evidence="6" id="KW-0805">Transcription regulation</keyword>
<sequence>MSTTEGESNPSCNELEQEGSSGTLPPSPTTQSCEESGFAKKRGEYKKRSKAWDHFHVKHVNGVRHAICKYCDKDIAADPKSHGTTPLNTHVAKCPLNPKNKHTGQATLCLGETETLAGEVKGALISWKFDAEAIRKSLAYMVIVDELPFKHVEGRGFQYMMRTACPSFKIPSRLTISRDCYQLYLDEKTKLKQLLKNNSGRICLTTDSWTSIQRINYMCLTAHFIDNDWKLNKKILNFCPIASHKGTEVGKAIEKCLLEWGVDDILTVTVDNASSNDVAVHYLRGKLQNWGKVVLGGKWTHVRCVAHIVNLIVNDGIKKFGDSVDCIRAAVRYVRQSPSRLKKFKECVEIEKIECKRLLCLDVPTRWNSTYLMLDTAQRFERAFERFEEQDPYMLQELENLPTKSDWTKARFLVIFLENFYQLTVKVSGSKYVTSNNFFTDISHIHGILIEMTASDNDELSSMARSMKEKYDKYWGKIEKMNMLIFISSILDPRTKLEYLEFVVCQMYGESDGTTIAGLAKDAMFELFNEYKMLNTPASHASSLSSDSPTSKITFHGHGNASKTITDRYKLEFKKRKMELGGRDAKSELEKYLNEDCEEDDERFDILLWWKTNSLRFPILSKVARDVLAVPISTVASESAFSTGGRVLDTFRSSLTPRIVQGLICAQDWLRSSKTELNVEENLEELEAFESVSGFWIVDWSFCIATLLVAEVAVSELQFLDCGLQLIYDCGSVEFLICSTRATV</sequence>
<comment type="subunit">
    <text evidence="2">Homodimer.</text>
</comment>
<dbReference type="PANTHER" id="PTHR46481">
    <property type="entry name" value="ZINC FINGER BED DOMAIN-CONTAINING PROTEIN 4"/>
    <property type="match status" value="1"/>
</dbReference>
<dbReference type="InterPro" id="IPR025525">
    <property type="entry name" value="hAT-like_transposase_RNase-H"/>
</dbReference>
<dbReference type="SUPFAM" id="SSF53098">
    <property type="entry name" value="Ribonuclease H-like"/>
    <property type="match status" value="1"/>
</dbReference>
<dbReference type="Proteomes" id="UP001652660">
    <property type="component" value="Chromosome 8c"/>
</dbReference>
<evidence type="ECO:0000256" key="9">
    <source>
        <dbReference type="ARBA" id="ARBA00023242"/>
    </source>
</evidence>
<dbReference type="Pfam" id="PF05699">
    <property type="entry name" value="Dimer_Tnp_hAT"/>
    <property type="match status" value="1"/>
</dbReference>
<feature type="domain" description="BED-type" evidence="12">
    <location>
        <begin position="46"/>
        <end position="102"/>
    </location>
</feature>
<dbReference type="InterPro" id="IPR008906">
    <property type="entry name" value="HATC_C_dom"/>
</dbReference>
<evidence type="ECO:0000259" key="12">
    <source>
        <dbReference type="PROSITE" id="PS50808"/>
    </source>
</evidence>
<evidence type="ECO:0000256" key="4">
    <source>
        <dbReference type="ARBA" id="ARBA00022771"/>
    </source>
</evidence>
<evidence type="ECO:0000313" key="13">
    <source>
        <dbReference type="Proteomes" id="UP001652660"/>
    </source>
</evidence>
<dbReference type="SUPFAM" id="SSF140996">
    <property type="entry name" value="Hermes dimerisation domain"/>
    <property type="match status" value="1"/>
</dbReference>
<feature type="compositionally biased region" description="Polar residues" evidence="11">
    <location>
        <begin position="1"/>
        <end position="34"/>
    </location>
</feature>
<keyword evidence="8" id="KW-0804">Transcription</keyword>
<protein>
    <submittedName>
        <fullName evidence="14">Zinc finger BED domain-containing protein RICESLEEPER 2-like</fullName>
    </submittedName>
</protein>
<gene>
    <name evidence="14" type="primary">LOC140013584</name>
</gene>
<keyword evidence="7" id="KW-0238">DNA-binding</keyword>
<evidence type="ECO:0000256" key="3">
    <source>
        <dbReference type="ARBA" id="ARBA00022723"/>
    </source>
</evidence>
<evidence type="ECO:0000256" key="8">
    <source>
        <dbReference type="ARBA" id="ARBA00023163"/>
    </source>
</evidence>